<dbReference type="InterPro" id="IPR011053">
    <property type="entry name" value="Single_hybrid_motif"/>
</dbReference>
<sequence>MPGNVIAVQAESGTAVSEGDVVVIIEAMKMEHPLVAPISGRVEVLVAVGDQVKVEQVLARLIPDTEQAQSKDSAESKD</sequence>
<dbReference type="CDD" id="cd06850">
    <property type="entry name" value="biotinyl_domain"/>
    <property type="match status" value="1"/>
</dbReference>
<keyword evidence="5" id="KW-1185">Reference proteome</keyword>
<dbReference type="InterPro" id="IPR001882">
    <property type="entry name" value="Biotin_BS"/>
</dbReference>
<dbReference type="InterPro" id="IPR000089">
    <property type="entry name" value="Biotin_lipoyl"/>
</dbReference>
<evidence type="ECO:0000256" key="1">
    <source>
        <dbReference type="ARBA" id="ARBA00023267"/>
    </source>
</evidence>
<evidence type="ECO:0000256" key="2">
    <source>
        <dbReference type="ARBA" id="ARBA00048501"/>
    </source>
</evidence>
<dbReference type="GO" id="GO:0004075">
    <property type="term" value="F:biotin carboxylase activity"/>
    <property type="evidence" value="ECO:0007669"/>
    <property type="project" value="UniProtKB-EC"/>
</dbReference>
<feature type="domain" description="Lipoyl-binding" evidence="3">
    <location>
        <begin position="1"/>
        <end position="62"/>
    </location>
</feature>
<comment type="catalytic activity">
    <reaction evidence="2">
        <text>N(6)-biotinyl-L-lysyl-[protein] + hydrogencarbonate + ATP = N(6)-carboxybiotinyl-L-lysyl-[protein] + ADP + phosphate + H(+)</text>
        <dbReference type="Rhea" id="RHEA:13501"/>
        <dbReference type="Rhea" id="RHEA-COMP:10505"/>
        <dbReference type="Rhea" id="RHEA-COMP:10506"/>
        <dbReference type="ChEBI" id="CHEBI:15378"/>
        <dbReference type="ChEBI" id="CHEBI:17544"/>
        <dbReference type="ChEBI" id="CHEBI:30616"/>
        <dbReference type="ChEBI" id="CHEBI:43474"/>
        <dbReference type="ChEBI" id="CHEBI:83144"/>
        <dbReference type="ChEBI" id="CHEBI:83145"/>
        <dbReference type="ChEBI" id="CHEBI:456216"/>
        <dbReference type="EC" id="6.3.4.14"/>
    </reaction>
    <physiologicalReaction direction="left-to-right" evidence="2">
        <dbReference type="Rhea" id="RHEA:13502"/>
    </physiologicalReaction>
</comment>
<name>A0A9N7LVY5_9MYCO</name>
<dbReference type="Proteomes" id="UP001058626">
    <property type="component" value="Chromosome"/>
</dbReference>
<organism evidence="4 5">
    <name type="scientific">Mycobacterium pseudoshottsii</name>
    <dbReference type="NCBI Taxonomy" id="265949"/>
    <lineage>
        <taxon>Bacteria</taxon>
        <taxon>Bacillati</taxon>
        <taxon>Actinomycetota</taxon>
        <taxon>Actinomycetes</taxon>
        <taxon>Mycobacteriales</taxon>
        <taxon>Mycobacteriaceae</taxon>
        <taxon>Mycobacterium</taxon>
        <taxon>Mycobacterium ulcerans group</taxon>
    </lineage>
</organism>
<keyword evidence="1" id="KW-0092">Biotin</keyword>
<accession>A0A9N7LVY5</accession>
<dbReference type="InterPro" id="IPR050709">
    <property type="entry name" value="Biotin_Carboxyl_Carrier/Decarb"/>
</dbReference>
<dbReference type="SUPFAM" id="SSF51230">
    <property type="entry name" value="Single hybrid motif"/>
    <property type="match status" value="1"/>
</dbReference>
<dbReference type="PANTHER" id="PTHR45266:SF3">
    <property type="entry name" value="OXALOACETATE DECARBOXYLASE ALPHA CHAIN"/>
    <property type="match status" value="1"/>
</dbReference>
<reference evidence="4" key="1">
    <citation type="submission" date="2022-06" db="EMBL/GenBank/DDBJ databases">
        <title>Complete genome sequence of Mycobacterium pseudoshottsii NJB1907-Z4.</title>
        <authorList>
            <person name="Komine T."/>
            <person name="Fukano H."/>
            <person name="Wada S."/>
        </authorList>
    </citation>
    <scope>NUCLEOTIDE SEQUENCE</scope>
    <source>
        <strain evidence="4">NJB1907-Z4</strain>
    </source>
</reference>
<dbReference type="AlphaFoldDB" id="A0A9N7LVY5"/>
<proteinExistence type="predicted"/>
<dbReference type="PROSITE" id="PS50968">
    <property type="entry name" value="BIOTINYL_LIPOYL"/>
    <property type="match status" value="1"/>
</dbReference>
<dbReference type="EMBL" id="AP026367">
    <property type="protein sequence ID" value="BDN83623.1"/>
    <property type="molecule type" value="Genomic_DNA"/>
</dbReference>
<evidence type="ECO:0000313" key="4">
    <source>
        <dbReference type="EMBL" id="BDN83623.1"/>
    </source>
</evidence>
<evidence type="ECO:0000313" key="5">
    <source>
        <dbReference type="Proteomes" id="UP001058626"/>
    </source>
</evidence>
<dbReference type="PROSITE" id="PS00188">
    <property type="entry name" value="BIOTIN"/>
    <property type="match status" value="1"/>
</dbReference>
<dbReference type="Pfam" id="PF00364">
    <property type="entry name" value="Biotin_lipoyl"/>
    <property type="match status" value="1"/>
</dbReference>
<dbReference type="PANTHER" id="PTHR45266">
    <property type="entry name" value="OXALOACETATE DECARBOXYLASE ALPHA CHAIN"/>
    <property type="match status" value="1"/>
</dbReference>
<evidence type="ECO:0000259" key="3">
    <source>
        <dbReference type="PROSITE" id="PS50968"/>
    </source>
</evidence>
<protein>
    <recommendedName>
        <fullName evidence="3">Lipoyl-binding domain-containing protein</fullName>
    </recommendedName>
</protein>
<gene>
    <name evidence="4" type="ORF">NJB1907Z4_C38380</name>
</gene>
<dbReference type="Gene3D" id="2.40.50.100">
    <property type="match status" value="1"/>
</dbReference>